<dbReference type="AlphaFoldDB" id="A0A1J8QE23"/>
<sequence>MIKRMQFTFRIDTLPAFPLLFPLLHTPSPAKAPLLPLP</sequence>
<dbReference type="EMBL" id="LVVM01004896">
    <property type="protein sequence ID" value="OJA11849.1"/>
    <property type="molecule type" value="Genomic_DNA"/>
</dbReference>
<proteinExistence type="predicted"/>
<organism evidence="1 2">
    <name type="scientific">Rhizopogon vesiculosus</name>
    <dbReference type="NCBI Taxonomy" id="180088"/>
    <lineage>
        <taxon>Eukaryota</taxon>
        <taxon>Fungi</taxon>
        <taxon>Dikarya</taxon>
        <taxon>Basidiomycota</taxon>
        <taxon>Agaricomycotina</taxon>
        <taxon>Agaricomycetes</taxon>
        <taxon>Agaricomycetidae</taxon>
        <taxon>Boletales</taxon>
        <taxon>Suillineae</taxon>
        <taxon>Rhizopogonaceae</taxon>
        <taxon>Rhizopogon</taxon>
    </lineage>
</organism>
<dbReference type="Proteomes" id="UP000183567">
    <property type="component" value="Unassembled WGS sequence"/>
</dbReference>
<accession>A0A1J8QE23</accession>
<protein>
    <submittedName>
        <fullName evidence="1">Uncharacterized protein</fullName>
    </submittedName>
</protein>
<feature type="non-terminal residue" evidence="1">
    <location>
        <position position="38"/>
    </location>
</feature>
<keyword evidence="2" id="KW-1185">Reference proteome</keyword>
<comment type="caution">
    <text evidence="1">The sequence shown here is derived from an EMBL/GenBank/DDBJ whole genome shotgun (WGS) entry which is preliminary data.</text>
</comment>
<name>A0A1J8QE23_9AGAM</name>
<evidence type="ECO:0000313" key="2">
    <source>
        <dbReference type="Proteomes" id="UP000183567"/>
    </source>
</evidence>
<evidence type="ECO:0000313" key="1">
    <source>
        <dbReference type="EMBL" id="OJA11849.1"/>
    </source>
</evidence>
<reference evidence="1 2" key="1">
    <citation type="submission" date="2016-03" db="EMBL/GenBank/DDBJ databases">
        <title>Comparative genomics of the ectomycorrhizal sister species Rhizopogon vinicolor and Rhizopogon vesiculosus (Basidiomycota: Boletales) reveals a divergence of the mating type B locus.</title>
        <authorList>
            <person name="Mujic A.B."/>
            <person name="Kuo A."/>
            <person name="Tritt A."/>
            <person name="Lipzen A."/>
            <person name="Chen C."/>
            <person name="Johnson J."/>
            <person name="Sharma A."/>
            <person name="Barry K."/>
            <person name="Grigoriev I.V."/>
            <person name="Spatafora J.W."/>
        </authorList>
    </citation>
    <scope>NUCLEOTIDE SEQUENCE [LARGE SCALE GENOMIC DNA]</scope>
    <source>
        <strain evidence="1 2">AM-OR11-056</strain>
    </source>
</reference>
<gene>
    <name evidence="1" type="ORF">AZE42_08027</name>
</gene>